<proteinExistence type="predicted"/>
<dbReference type="PANTHER" id="PTHR23501">
    <property type="entry name" value="MAJOR FACILITATOR SUPERFAMILY"/>
    <property type="match status" value="1"/>
</dbReference>
<evidence type="ECO:0000256" key="4">
    <source>
        <dbReference type="ARBA" id="ARBA00022989"/>
    </source>
</evidence>
<evidence type="ECO:0000313" key="8">
    <source>
        <dbReference type="EMBL" id="BCS17233.1"/>
    </source>
</evidence>
<dbReference type="RefSeq" id="XP_041549427.1">
    <property type="nucleotide sequence ID" value="XM_041702707.1"/>
</dbReference>
<keyword evidence="3 6" id="KW-0812">Transmembrane</keyword>
<name>A0A7R7X9I8_9EURO</name>
<dbReference type="SUPFAM" id="SSF103473">
    <property type="entry name" value="MFS general substrate transporter"/>
    <property type="match status" value="1"/>
</dbReference>
<keyword evidence="9" id="KW-1185">Reference proteome</keyword>
<evidence type="ECO:0000256" key="6">
    <source>
        <dbReference type="SAM" id="Phobius"/>
    </source>
</evidence>
<feature type="transmembrane region" description="Helical" evidence="6">
    <location>
        <begin position="394"/>
        <end position="412"/>
    </location>
</feature>
<dbReference type="PANTHER" id="PTHR23501:SF109">
    <property type="entry name" value="MAJOR FACILITATOR SUPERFAMILY (MFS) PROFILE DOMAIN-CONTAINING PROTEIN-RELATED"/>
    <property type="match status" value="1"/>
</dbReference>
<dbReference type="GO" id="GO:0022857">
    <property type="term" value="F:transmembrane transporter activity"/>
    <property type="evidence" value="ECO:0007669"/>
    <property type="project" value="InterPro"/>
</dbReference>
<protein>
    <recommendedName>
        <fullName evidence="7">Major facilitator superfamily (MFS) profile domain-containing protein</fullName>
    </recommendedName>
</protein>
<evidence type="ECO:0000256" key="3">
    <source>
        <dbReference type="ARBA" id="ARBA00022692"/>
    </source>
</evidence>
<accession>A0A7R7X9I8</accession>
<feature type="transmembrane region" description="Helical" evidence="6">
    <location>
        <begin position="325"/>
        <end position="344"/>
    </location>
</feature>
<evidence type="ECO:0000256" key="1">
    <source>
        <dbReference type="ARBA" id="ARBA00004141"/>
    </source>
</evidence>
<feature type="transmembrane region" description="Helical" evidence="6">
    <location>
        <begin position="175"/>
        <end position="198"/>
    </location>
</feature>
<dbReference type="GeneID" id="64967238"/>
<dbReference type="Proteomes" id="UP000654913">
    <property type="component" value="Chromosome 1"/>
</dbReference>
<dbReference type="Gene3D" id="1.20.1250.20">
    <property type="entry name" value="MFS general substrate transporter like domains"/>
    <property type="match status" value="1"/>
</dbReference>
<comment type="subcellular location">
    <subcellularLocation>
        <location evidence="1">Membrane</location>
        <topology evidence="1">Multi-pass membrane protein</topology>
    </subcellularLocation>
</comment>
<reference evidence="8" key="1">
    <citation type="submission" date="2021-01" db="EMBL/GenBank/DDBJ databases">
        <authorList>
            <consortium name="Aspergillus puulaauensis MK2 genome sequencing consortium"/>
            <person name="Kazuki M."/>
            <person name="Futagami T."/>
        </authorList>
    </citation>
    <scope>NUCLEOTIDE SEQUENCE</scope>
    <source>
        <strain evidence="8">MK2</strain>
    </source>
</reference>
<dbReference type="InterPro" id="IPR005829">
    <property type="entry name" value="Sugar_transporter_CS"/>
</dbReference>
<dbReference type="KEGG" id="apuu:APUU_10061S"/>
<reference evidence="8" key="2">
    <citation type="submission" date="2021-02" db="EMBL/GenBank/DDBJ databases">
        <title>Aspergillus puulaauensis MK2 genome sequence.</title>
        <authorList>
            <person name="Futagami T."/>
            <person name="Mori K."/>
            <person name="Kadooka C."/>
            <person name="Tanaka T."/>
        </authorList>
    </citation>
    <scope>NUCLEOTIDE SEQUENCE</scope>
    <source>
        <strain evidence="8">MK2</strain>
    </source>
</reference>
<feature type="transmembrane region" description="Helical" evidence="6">
    <location>
        <begin position="144"/>
        <end position="163"/>
    </location>
</feature>
<keyword evidence="4 6" id="KW-1133">Transmembrane helix</keyword>
<feature type="transmembrane region" description="Helical" evidence="6">
    <location>
        <begin position="418"/>
        <end position="444"/>
    </location>
</feature>
<dbReference type="InterPro" id="IPR010573">
    <property type="entry name" value="MFS_Str1/Tri12-like"/>
</dbReference>
<gene>
    <name evidence="8" type="ORF">APUU_10061S</name>
</gene>
<dbReference type="InterPro" id="IPR020846">
    <property type="entry name" value="MFS_dom"/>
</dbReference>
<evidence type="ECO:0000256" key="5">
    <source>
        <dbReference type="ARBA" id="ARBA00023136"/>
    </source>
</evidence>
<feature type="transmembrane region" description="Helical" evidence="6">
    <location>
        <begin position="364"/>
        <end position="382"/>
    </location>
</feature>
<dbReference type="EMBL" id="AP024443">
    <property type="protein sequence ID" value="BCS17233.1"/>
    <property type="molecule type" value="Genomic_DNA"/>
</dbReference>
<feature type="transmembrane region" description="Helical" evidence="6">
    <location>
        <begin position="456"/>
        <end position="475"/>
    </location>
</feature>
<feature type="transmembrane region" description="Helical" evidence="6">
    <location>
        <begin position="119"/>
        <end position="138"/>
    </location>
</feature>
<feature type="domain" description="Major facilitator superfamily (MFS) profile" evidence="7">
    <location>
        <begin position="37"/>
        <end position="571"/>
    </location>
</feature>
<feature type="transmembrane region" description="Helical" evidence="6">
    <location>
        <begin position="210"/>
        <end position="228"/>
    </location>
</feature>
<feature type="transmembrane region" description="Helical" evidence="6">
    <location>
        <begin position="545"/>
        <end position="563"/>
    </location>
</feature>
<dbReference type="PROSITE" id="PS00216">
    <property type="entry name" value="SUGAR_TRANSPORT_1"/>
    <property type="match status" value="1"/>
</dbReference>
<feature type="transmembrane region" description="Helical" evidence="6">
    <location>
        <begin position="36"/>
        <end position="60"/>
    </location>
</feature>
<feature type="transmembrane region" description="Helical" evidence="6">
    <location>
        <begin position="282"/>
        <end position="304"/>
    </location>
</feature>
<keyword evidence="5 6" id="KW-0472">Membrane</keyword>
<evidence type="ECO:0000259" key="7">
    <source>
        <dbReference type="PROSITE" id="PS50850"/>
    </source>
</evidence>
<evidence type="ECO:0000256" key="2">
    <source>
        <dbReference type="ARBA" id="ARBA00022448"/>
    </source>
</evidence>
<evidence type="ECO:0000313" key="9">
    <source>
        <dbReference type="Proteomes" id="UP000654913"/>
    </source>
</evidence>
<sequence length="590" mass="63860">MSSEKIEQIHDEEVRGSAGVVETIGRKKKPRLAPQTILAIVSLCLLYNSYLFTQLMPAVILSSINADLGPDPNYPWITIWYALSLSLTLALIVVCSWNLGAAVVVTIGGRLSDIFGRRWFLISGAVFGAIGAVVGATGQTIPQMIGAGVLMGIGGGFGEMIFASVQEIVPNERRLFILGCVEISNLPAMLSPMIGYAFITHAKLGWRVCYWWMFAFEAFTAIALFFFYKPPSFETKHRDDGKTKRQLVAALDYVGVLLFLAACILLLLGLNWGGRNFAWKSAAVIVSTILSAVLFVLLGCWETYANLEYPILPPRLFKKWRDFSSIIAVTFVGGMLYYSMNILWPRQSTLLYVPTGDSTLQGVYANMVSFGTILAGTMVLTIVPRCGHERWQMIGFLVVQTGMIGSMGSVGVHDKAQAIATIIIVAATVTPPQFLAFGMMSLGLESQADIGLSQGLLCTFRLIGGAIATAIYTAIQTNTYSGIVGNNVRSAASQSGYQGSISTLLAAAETNTDAAYQQIPGITEQAIRAVQEAVKDANAVSYQRVYEIAVVFGGLAILTALTTRDIDKKRKTNETAVQLENQTEPVKAAV</sequence>
<dbReference type="InterPro" id="IPR036259">
    <property type="entry name" value="MFS_trans_sf"/>
</dbReference>
<keyword evidence="2" id="KW-0813">Transport</keyword>
<feature type="transmembrane region" description="Helical" evidence="6">
    <location>
        <begin position="249"/>
        <end position="270"/>
    </location>
</feature>
<dbReference type="PROSITE" id="PS50850">
    <property type="entry name" value="MFS"/>
    <property type="match status" value="1"/>
</dbReference>
<dbReference type="Pfam" id="PF06609">
    <property type="entry name" value="TRI12"/>
    <property type="match status" value="1"/>
</dbReference>
<dbReference type="AlphaFoldDB" id="A0A7R7X9I8"/>
<organism evidence="8 9">
    <name type="scientific">Aspergillus puulaauensis</name>
    <dbReference type="NCBI Taxonomy" id="1220207"/>
    <lineage>
        <taxon>Eukaryota</taxon>
        <taxon>Fungi</taxon>
        <taxon>Dikarya</taxon>
        <taxon>Ascomycota</taxon>
        <taxon>Pezizomycotina</taxon>
        <taxon>Eurotiomycetes</taxon>
        <taxon>Eurotiomycetidae</taxon>
        <taxon>Eurotiales</taxon>
        <taxon>Aspergillaceae</taxon>
        <taxon>Aspergillus</taxon>
    </lineage>
</organism>
<dbReference type="GO" id="GO:0005886">
    <property type="term" value="C:plasma membrane"/>
    <property type="evidence" value="ECO:0007669"/>
    <property type="project" value="TreeGrafter"/>
</dbReference>
<dbReference type="OrthoDB" id="4139357at2759"/>
<feature type="transmembrane region" description="Helical" evidence="6">
    <location>
        <begin position="80"/>
        <end position="107"/>
    </location>
</feature>